<dbReference type="EC" id="2.3.1.118" evidence="2"/>
<accession>A0A853C7T3</accession>
<gene>
    <name evidence="2" type="ORF">HNR19_003420</name>
</gene>
<comment type="similarity">
    <text evidence="1">Belongs to the arylamine N-acetyltransferase family.</text>
</comment>
<dbReference type="RefSeq" id="WP_179669051.1">
    <property type="nucleotide sequence ID" value="NZ_JACCFP010000001.1"/>
</dbReference>
<evidence type="ECO:0000313" key="3">
    <source>
        <dbReference type="Proteomes" id="UP000530424"/>
    </source>
</evidence>
<dbReference type="Gene3D" id="3.30.2140.10">
    <property type="entry name" value="Arylamine N-acetyltransferase"/>
    <property type="match status" value="1"/>
</dbReference>
<comment type="caution">
    <text evidence="2">The sequence shown here is derived from an EMBL/GenBank/DDBJ whole genome shotgun (WGS) entry which is preliminary data.</text>
</comment>
<dbReference type="InterPro" id="IPR038765">
    <property type="entry name" value="Papain-like_cys_pep_sf"/>
</dbReference>
<keyword evidence="2" id="KW-0808">Transferase</keyword>
<proteinExistence type="inferred from homology"/>
<evidence type="ECO:0000313" key="2">
    <source>
        <dbReference type="EMBL" id="NYJ02722.1"/>
    </source>
</evidence>
<keyword evidence="2" id="KW-0012">Acyltransferase</keyword>
<name>A0A853C7T3_9ACTN</name>
<dbReference type="InterPro" id="IPR001447">
    <property type="entry name" value="Arylamine_N-AcTrfase"/>
</dbReference>
<sequence length="272" mass="30205">MTDDLWQVQRLDLDGYLARIGVEAKPPSRAALDELHEAHLRTFTFDNIDVLLEQHPGVLLDAVAEKFVGRGRGGYCFEHGTLLAAALERLGYDVSRQLGRVGAPTASARTHCVVFVTIDGRRVMCDPGFGLSIVRPIELVDGAEVTQRGHRFRMSETPLGWQLSRWHQGAWETMHTTDEAAVVPDDLVMGHHFTSTLPTSHFRAGLRLTKLEADRHVSLSSDAVTIRREGEPTEHRELAGGEVADWLHELGVPLTDDEEQRLLKRLAELAAG</sequence>
<dbReference type="SUPFAM" id="SSF54001">
    <property type="entry name" value="Cysteine proteinases"/>
    <property type="match status" value="1"/>
</dbReference>
<reference evidence="2 3" key="1">
    <citation type="submission" date="2020-07" db="EMBL/GenBank/DDBJ databases">
        <title>Sequencing the genomes of 1000 actinobacteria strains.</title>
        <authorList>
            <person name="Klenk H.-P."/>
        </authorList>
    </citation>
    <scope>NUCLEOTIDE SEQUENCE [LARGE SCALE GENOMIC DNA]</scope>
    <source>
        <strain evidence="2 3">DSM 103833</strain>
    </source>
</reference>
<keyword evidence="3" id="KW-1185">Reference proteome</keyword>
<evidence type="ECO:0000256" key="1">
    <source>
        <dbReference type="ARBA" id="ARBA00006547"/>
    </source>
</evidence>
<dbReference type="PANTHER" id="PTHR11786:SF0">
    <property type="entry name" value="ARYLAMINE N-ACETYLTRANSFERASE 4-RELATED"/>
    <property type="match status" value="1"/>
</dbReference>
<dbReference type="AlphaFoldDB" id="A0A853C7T3"/>
<dbReference type="Gene3D" id="2.40.128.150">
    <property type="entry name" value="Cysteine proteinases"/>
    <property type="match status" value="1"/>
</dbReference>
<dbReference type="GO" id="GO:0046990">
    <property type="term" value="F:N-hydroxyarylamine O-acetyltransferase activity"/>
    <property type="evidence" value="ECO:0007669"/>
    <property type="project" value="UniProtKB-EC"/>
</dbReference>
<dbReference type="Proteomes" id="UP000530424">
    <property type="component" value="Unassembled WGS sequence"/>
</dbReference>
<dbReference type="Pfam" id="PF00797">
    <property type="entry name" value="Acetyltransf_2"/>
    <property type="match status" value="1"/>
</dbReference>
<dbReference type="EMBL" id="JACCFP010000001">
    <property type="protein sequence ID" value="NYJ02722.1"/>
    <property type="molecule type" value="Genomic_DNA"/>
</dbReference>
<dbReference type="PANTHER" id="PTHR11786">
    <property type="entry name" value="N-HYDROXYARYLAMINE O-ACETYLTRANSFERASE"/>
    <property type="match status" value="1"/>
</dbReference>
<protein>
    <submittedName>
        <fullName evidence="2">N-hydroxyarylamine O-acetyltransferase</fullName>
        <ecNumber evidence="2">2.3.1.118</ecNumber>
    </submittedName>
</protein>
<organism evidence="2 3">
    <name type="scientific">Nocardioides thalensis</name>
    <dbReference type="NCBI Taxonomy" id="1914755"/>
    <lineage>
        <taxon>Bacteria</taxon>
        <taxon>Bacillati</taxon>
        <taxon>Actinomycetota</taxon>
        <taxon>Actinomycetes</taxon>
        <taxon>Propionibacteriales</taxon>
        <taxon>Nocardioidaceae</taxon>
        <taxon>Nocardioides</taxon>
    </lineage>
</organism>